<evidence type="ECO:0000256" key="2">
    <source>
        <dbReference type="ARBA" id="ARBA00010900"/>
    </source>
</evidence>
<gene>
    <name evidence="10" type="ORF">C8A03DRAFT_14780</name>
</gene>
<name>A0AAN7CCJ9_9PEZI</name>
<organism evidence="10 11">
    <name type="scientific">Achaetomium macrosporum</name>
    <dbReference type="NCBI Taxonomy" id="79813"/>
    <lineage>
        <taxon>Eukaryota</taxon>
        <taxon>Fungi</taxon>
        <taxon>Dikarya</taxon>
        <taxon>Ascomycota</taxon>
        <taxon>Pezizomycotina</taxon>
        <taxon>Sordariomycetes</taxon>
        <taxon>Sordariomycetidae</taxon>
        <taxon>Sordariales</taxon>
        <taxon>Chaetomiaceae</taxon>
        <taxon>Achaetomium</taxon>
    </lineage>
</organism>
<evidence type="ECO:0000256" key="7">
    <source>
        <dbReference type="SAM" id="Coils"/>
    </source>
</evidence>
<dbReference type="GO" id="GO:0000390">
    <property type="term" value="P:spliceosomal complex disassembly"/>
    <property type="evidence" value="ECO:0007669"/>
    <property type="project" value="InterPro"/>
</dbReference>
<feature type="domain" description="G-patch" evidence="9">
    <location>
        <begin position="241"/>
        <end position="287"/>
    </location>
</feature>
<evidence type="ECO:0000313" key="10">
    <source>
        <dbReference type="EMBL" id="KAK4238777.1"/>
    </source>
</evidence>
<comment type="similarity">
    <text evidence="2">Belongs to the TFP11/STIP family.</text>
</comment>
<dbReference type="PANTHER" id="PTHR23329:SF1">
    <property type="entry name" value="TUFTELIN-INTERACTING PROTEIN 11"/>
    <property type="match status" value="1"/>
</dbReference>
<dbReference type="InterPro" id="IPR045211">
    <property type="entry name" value="TFP11/STIP/Ntr1"/>
</dbReference>
<evidence type="ECO:0000259" key="9">
    <source>
        <dbReference type="PROSITE" id="PS50174"/>
    </source>
</evidence>
<feature type="compositionally biased region" description="Acidic residues" evidence="8">
    <location>
        <begin position="134"/>
        <end position="145"/>
    </location>
</feature>
<dbReference type="PANTHER" id="PTHR23329">
    <property type="entry name" value="TUFTELIN-INTERACTING PROTEIN 11-RELATED"/>
    <property type="match status" value="1"/>
</dbReference>
<evidence type="ECO:0000256" key="6">
    <source>
        <dbReference type="ARBA" id="ARBA00023242"/>
    </source>
</evidence>
<evidence type="ECO:0000256" key="5">
    <source>
        <dbReference type="ARBA" id="ARBA00023187"/>
    </source>
</evidence>
<reference evidence="10" key="2">
    <citation type="submission" date="2023-05" db="EMBL/GenBank/DDBJ databases">
        <authorList>
            <consortium name="Lawrence Berkeley National Laboratory"/>
            <person name="Steindorff A."/>
            <person name="Hensen N."/>
            <person name="Bonometti L."/>
            <person name="Westerberg I."/>
            <person name="Brannstrom I.O."/>
            <person name="Guillou S."/>
            <person name="Cros-Aarteil S."/>
            <person name="Calhoun S."/>
            <person name="Haridas S."/>
            <person name="Kuo A."/>
            <person name="Mondo S."/>
            <person name="Pangilinan J."/>
            <person name="Riley R."/>
            <person name="Labutti K."/>
            <person name="Andreopoulos B."/>
            <person name="Lipzen A."/>
            <person name="Chen C."/>
            <person name="Yanf M."/>
            <person name="Daum C."/>
            <person name="Ng V."/>
            <person name="Clum A."/>
            <person name="Ohm R."/>
            <person name="Martin F."/>
            <person name="Silar P."/>
            <person name="Natvig D."/>
            <person name="Lalanne C."/>
            <person name="Gautier V."/>
            <person name="Ament-Velasquez S.L."/>
            <person name="Kruys A."/>
            <person name="Hutchinson M.I."/>
            <person name="Powell A.J."/>
            <person name="Barry K."/>
            <person name="Miller A.N."/>
            <person name="Grigoriev I.V."/>
            <person name="Debuchy R."/>
            <person name="Gladieux P."/>
            <person name="Thoren M.H."/>
            <person name="Johannesson H."/>
        </authorList>
    </citation>
    <scope>NUCLEOTIDE SEQUENCE</scope>
    <source>
        <strain evidence="10">CBS 532.94</strain>
    </source>
</reference>
<dbReference type="GO" id="GO:0071008">
    <property type="term" value="C:U2-type post-mRNA release spliceosomal complex"/>
    <property type="evidence" value="ECO:0007669"/>
    <property type="project" value="TreeGrafter"/>
</dbReference>
<feature type="region of interest" description="Disordered" evidence="8">
    <location>
        <begin position="282"/>
        <end position="344"/>
    </location>
</feature>
<reference evidence="10" key="1">
    <citation type="journal article" date="2023" name="Mol. Phylogenet. Evol.">
        <title>Genome-scale phylogeny and comparative genomics of the fungal order Sordariales.</title>
        <authorList>
            <person name="Hensen N."/>
            <person name="Bonometti L."/>
            <person name="Westerberg I."/>
            <person name="Brannstrom I.O."/>
            <person name="Guillou S."/>
            <person name="Cros-Aarteil S."/>
            <person name="Calhoun S."/>
            <person name="Haridas S."/>
            <person name="Kuo A."/>
            <person name="Mondo S."/>
            <person name="Pangilinan J."/>
            <person name="Riley R."/>
            <person name="LaButti K."/>
            <person name="Andreopoulos B."/>
            <person name="Lipzen A."/>
            <person name="Chen C."/>
            <person name="Yan M."/>
            <person name="Daum C."/>
            <person name="Ng V."/>
            <person name="Clum A."/>
            <person name="Steindorff A."/>
            <person name="Ohm R.A."/>
            <person name="Martin F."/>
            <person name="Silar P."/>
            <person name="Natvig D.O."/>
            <person name="Lalanne C."/>
            <person name="Gautier V."/>
            <person name="Ament-Velasquez S.L."/>
            <person name="Kruys A."/>
            <person name="Hutchinson M.I."/>
            <person name="Powell A.J."/>
            <person name="Barry K."/>
            <person name="Miller A.N."/>
            <person name="Grigoriev I.V."/>
            <person name="Debuchy R."/>
            <person name="Gladieux P."/>
            <person name="Hiltunen Thoren M."/>
            <person name="Johannesson H."/>
        </authorList>
    </citation>
    <scope>NUCLEOTIDE SEQUENCE</scope>
    <source>
        <strain evidence="10">CBS 532.94</strain>
    </source>
</reference>
<feature type="region of interest" description="Disordered" evidence="8">
    <location>
        <begin position="831"/>
        <end position="876"/>
    </location>
</feature>
<keyword evidence="7" id="KW-0175">Coiled coil</keyword>
<feature type="compositionally biased region" description="Polar residues" evidence="8">
    <location>
        <begin position="168"/>
        <end position="184"/>
    </location>
</feature>
<dbReference type="InterPro" id="IPR022159">
    <property type="entry name" value="STIP/TFIP11_N"/>
</dbReference>
<feature type="compositionally biased region" description="Polar residues" evidence="8">
    <location>
        <begin position="192"/>
        <end position="207"/>
    </location>
</feature>
<keyword evidence="5" id="KW-0508">mRNA splicing</keyword>
<feature type="compositionally biased region" description="Acidic residues" evidence="8">
    <location>
        <begin position="106"/>
        <end position="126"/>
    </location>
</feature>
<evidence type="ECO:0000256" key="3">
    <source>
        <dbReference type="ARBA" id="ARBA00022664"/>
    </source>
</evidence>
<dbReference type="GO" id="GO:0003677">
    <property type="term" value="F:DNA binding"/>
    <property type="evidence" value="ECO:0007669"/>
    <property type="project" value="UniProtKB-KW"/>
</dbReference>
<feature type="compositionally biased region" description="Basic and acidic residues" evidence="8">
    <location>
        <begin position="846"/>
        <end position="876"/>
    </location>
</feature>
<dbReference type="SMART" id="SM00443">
    <property type="entry name" value="G_patch"/>
    <property type="match status" value="1"/>
</dbReference>
<keyword evidence="6" id="KW-0539">Nucleus</keyword>
<dbReference type="Pfam" id="PF12457">
    <property type="entry name" value="TIP_N"/>
    <property type="match status" value="1"/>
</dbReference>
<dbReference type="InterPro" id="IPR022783">
    <property type="entry name" value="GCFC_dom"/>
</dbReference>
<dbReference type="PROSITE" id="PS50174">
    <property type="entry name" value="G_PATCH"/>
    <property type="match status" value="1"/>
</dbReference>
<sequence>MAHLDEIRFDPTRLNKATAADYSSSESDADEEDEYLMPSRNPNDSEFADYNPRKRRRTGRDAKESAALGIFGSESEDDGPSRKWKHKTLRNKGVSFVSSGKGNAGSDEEEDDDEEEQEEEDTEYNDENPGAVPDAEEEEDDEDEGMAGVGLGFKGAAAAPAPGLGWTPPTQQAVPSRHPAQNPQPFVKSKFDSTNPLGNGFTPTSARGPTLLVKGDEPTTPRPALPSAFAQGRGGKTKINPNSFGARMMAKMGYVEGKGLGKEGQGRNVIIEANLRPQGVGLGAVKEKTEQERQEEKRQARLRGEEVVDSEEEEKKKKAARRKKALAGGISSSAGSGASTPRRQKPKYLTMDEIKKAAPGLNIPDAFTPILDMTGPGKKMLTSSSGLMTPTGGIAPTESVEAAETRKLVRRAQSDFMAILEEWKSLQERKAYLDLQLEQEKQELDELSASLQGNRSATAACEAVSQPIESGELDRKADLSYRLGRIITGLGDANNSITESMLPQIKEEVASLAVSAIHPVFNQYRQLWEPLEEPKPSFVDGLNSIRGLLGLDHQTKKTYRRPTATPYETMMYEQWLRTVAAAVREWNVRDPDPLIAVLDAWDSLLPAFIRAQLLQDIIRKLDEALQKWQPKKHTHNLPHRWIFPWLPYLPASHLDPKSSTGLVADVRRKFRQLIDVWDFKRGVIPGLKQWKDVLRPVSASPASASSRDTWTPLVMNHLLPNMARYLRTHFRVDPHDQELDVLDKLFEWLDVVRPSMLGEVVVAELFPKWHDVLYQWLLLEDANYGEIGEWFQWWQQEAFPEEIKDLPSVVAEFEKGSAMIERALDLGDSVRTELKPPERGPALKTARSERERRREEERERRRMEEQQQEEEVTKKPDEVPFRQVIEEWCQDRDLQFMPERNKVHAEGPLYRISIPGGKRGVLVYFKGDSMFAQVRDRSPIKIWRDNKDEWDTLLFELIH</sequence>
<dbReference type="Proteomes" id="UP001303760">
    <property type="component" value="Unassembled WGS sequence"/>
</dbReference>
<feature type="compositionally biased region" description="Basic and acidic residues" evidence="8">
    <location>
        <begin position="285"/>
        <end position="306"/>
    </location>
</feature>
<comment type="caution">
    <text evidence="10">The sequence shown here is derived from an EMBL/GenBank/DDBJ whole genome shotgun (WGS) entry which is preliminary data.</text>
</comment>
<accession>A0AAN7CCJ9</accession>
<comment type="subcellular location">
    <subcellularLocation>
        <location evidence="1">Nucleus</location>
    </subcellularLocation>
</comment>
<evidence type="ECO:0000256" key="1">
    <source>
        <dbReference type="ARBA" id="ARBA00004123"/>
    </source>
</evidence>
<feature type="compositionally biased region" description="Basic and acidic residues" evidence="8">
    <location>
        <begin position="1"/>
        <end position="13"/>
    </location>
</feature>
<keyword evidence="10" id="KW-0238">DNA-binding</keyword>
<dbReference type="InterPro" id="IPR000467">
    <property type="entry name" value="G_patch_dom"/>
</dbReference>
<evidence type="ECO:0000256" key="4">
    <source>
        <dbReference type="ARBA" id="ARBA00022728"/>
    </source>
</evidence>
<dbReference type="AlphaFoldDB" id="A0AAN7CCJ9"/>
<dbReference type="Pfam" id="PF01585">
    <property type="entry name" value="G-patch"/>
    <property type="match status" value="1"/>
</dbReference>
<feature type="region of interest" description="Disordered" evidence="8">
    <location>
        <begin position="1"/>
        <end position="237"/>
    </location>
</feature>
<keyword evidence="3" id="KW-0507">mRNA processing</keyword>
<dbReference type="EMBL" id="MU860083">
    <property type="protein sequence ID" value="KAK4238777.1"/>
    <property type="molecule type" value="Genomic_DNA"/>
</dbReference>
<dbReference type="Pfam" id="PF07842">
    <property type="entry name" value="GCFC"/>
    <property type="match status" value="1"/>
</dbReference>
<protein>
    <submittedName>
        <fullName evidence="10">GC-rich sequence DNA-binding factor-like protein-domain-containing protein</fullName>
    </submittedName>
</protein>
<evidence type="ECO:0000256" key="8">
    <source>
        <dbReference type="SAM" id="MobiDB-lite"/>
    </source>
</evidence>
<feature type="compositionally biased region" description="Low complexity" evidence="8">
    <location>
        <begin position="154"/>
        <end position="165"/>
    </location>
</feature>
<feature type="coiled-coil region" evidence="7">
    <location>
        <begin position="430"/>
        <end position="457"/>
    </location>
</feature>
<evidence type="ECO:0000313" key="11">
    <source>
        <dbReference type="Proteomes" id="UP001303760"/>
    </source>
</evidence>
<feature type="compositionally biased region" description="Low complexity" evidence="8">
    <location>
        <begin position="17"/>
        <end position="26"/>
    </location>
</feature>
<feature type="compositionally biased region" description="Low complexity" evidence="8">
    <location>
        <begin position="326"/>
        <end position="339"/>
    </location>
</feature>
<proteinExistence type="inferred from homology"/>
<keyword evidence="11" id="KW-1185">Reference proteome</keyword>
<keyword evidence="4" id="KW-0747">Spliceosome</keyword>